<name>A0ABU6QLA9_9FABA</name>
<dbReference type="Gene3D" id="2.60.40.2310">
    <property type="match status" value="1"/>
</dbReference>
<reference evidence="2 3" key="1">
    <citation type="journal article" date="2023" name="Plants (Basel)">
        <title>Bridging the Gap: Combining Genomics and Transcriptomics Approaches to Understand Stylosanthes scabra, an Orphan Legume from the Brazilian Caatinga.</title>
        <authorList>
            <person name="Ferreira-Neto J.R.C."/>
            <person name="da Silva M.D."/>
            <person name="Binneck E."/>
            <person name="de Melo N.F."/>
            <person name="da Silva R.H."/>
            <person name="de Melo A.L.T.M."/>
            <person name="Pandolfi V."/>
            <person name="Bustamante F.O."/>
            <person name="Brasileiro-Vidal A.C."/>
            <person name="Benko-Iseppon A.M."/>
        </authorList>
    </citation>
    <scope>NUCLEOTIDE SEQUENCE [LARGE SCALE GENOMIC DNA]</scope>
    <source>
        <tissue evidence="2">Leaves</tissue>
    </source>
</reference>
<keyword evidence="3" id="KW-1185">Reference proteome</keyword>
<dbReference type="Proteomes" id="UP001341840">
    <property type="component" value="Unassembled WGS sequence"/>
</dbReference>
<sequence length="135" mass="15434">MVLWPTKPNKSCNPWFYLMRWINLVTSNSYAMRWISYPTMQLMLKSNKDTKIGVFKRTLTNVVLGPATYNATIKSPKGVKIIVKSSSLIFSHTMEKNFILVVKAKSMTSTKIHSGSLIWRSSVYYVRGSIVIYSS</sequence>
<dbReference type="InterPro" id="IPR041469">
    <property type="entry name" value="Subtilisin-like_FN3"/>
</dbReference>
<organism evidence="2 3">
    <name type="scientific">Stylosanthes scabra</name>
    <dbReference type="NCBI Taxonomy" id="79078"/>
    <lineage>
        <taxon>Eukaryota</taxon>
        <taxon>Viridiplantae</taxon>
        <taxon>Streptophyta</taxon>
        <taxon>Embryophyta</taxon>
        <taxon>Tracheophyta</taxon>
        <taxon>Spermatophyta</taxon>
        <taxon>Magnoliopsida</taxon>
        <taxon>eudicotyledons</taxon>
        <taxon>Gunneridae</taxon>
        <taxon>Pentapetalae</taxon>
        <taxon>rosids</taxon>
        <taxon>fabids</taxon>
        <taxon>Fabales</taxon>
        <taxon>Fabaceae</taxon>
        <taxon>Papilionoideae</taxon>
        <taxon>50 kb inversion clade</taxon>
        <taxon>dalbergioids sensu lato</taxon>
        <taxon>Dalbergieae</taxon>
        <taxon>Pterocarpus clade</taxon>
        <taxon>Stylosanthes</taxon>
    </lineage>
</organism>
<dbReference type="EMBL" id="JASCZI010000634">
    <property type="protein sequence ID" value="MED6112771.1"/>
    <property type="molecule type" value="Genomic_DNA"/>
</dbReference>
<accession>A0ABU6QLA9</accession>
<comment type="caution">
    <text evidence="2">The sequence shown here is derived from an EMBL/GenBank/DDBJ whole genome shotgun (WGS) entry which is preliminary data.</text>
</comment>
<feature type="domain" description="Subtilisin-like protease fibronectin type-III" evidence="1">
    <location>
        <begin position="37"/>
        <end position="132"/>
    </location>
</feature>
<evidence type="ECO:0000313" key="3">
    <source>
        <dbReference type="Proteomes" id="UP001341840"/>
    </source>
</evidence>
<dbReference type="Pfam" id="PF17766">
    <property type="entry name" value="fn3_6"/>
    <property type="match status" value="1"/>
</dbReference>
<evidence type="ECO:0000259" key="1">
    <source>
        <dbReference type="Pfam" id="PF17766"/>
    </source>
</evidence>
<evidence type="ECO:0000313" key="2">
    <source>
        <dbReference type="EMBL" id="MED6112771.1"/>
    </source>
</evidence>
<protein>
    <recommendedName>
        <fullName evidence="1">Subtilisin-like protease fibronectin type-III domain-containing protein</fullName>
    </recommendedName>
</protein>
<gene>
    <name evidence="2" type="ORF">PIB30_064704</name>
</gene>
<proteinExistence type="predicted"/>